<dbReference type="GO" id="GO:0022857">
    <property type="term" value="F:transmembrane transporter activity"/>
    <property type="evidence" value="ECO:0007669"/>
    <property type="project" value="InterPro"/>
</dbReference>
<comment type="similarity">
    <text evidence="5">Belongs to the major facilitator superfamily. CAR1 family.</text>
</comment>
<feature type="transmembrane region" description="Helical" evidence="10">
    <location>
        <begin position="199"/>
        <end position="217"/>
    </location>
</feature>
<dbReference type="GO" id="GO:0005886">
    <property type="term" value="C:plasma membrane"/>
    <property type="evidence" value="ECO:0007669"/>
    <property type="project" value="TreeGrafter"/>
</dbReference>
<dbReference type="PROSITE" id="PS50850">
    <property type="entry name" value="MFS"/>
    <property type="match status" value="1"/>
</dbReference>
<feature type="transmembrane region" description="Helical" evidence="10">
    <location>
        <begin position="398"/>
        <end position="421"/>
    </location>
</feature>
<dbReference type="EMBL" id="QWIP01000201">
    <property type="protein sequence ID" value="RMY69491.1"/>
    <property type="molecule type" value="Genomic_DNA"/>
</dbReference>
<feature type="transmembrane region" description="Helical" evidence="10">
    <location>
        <begin position="516"/>
        <end position="534"/>
    </location>
</feature>
<comment type="function">
    <text evidence="6">MFS transporter; part of the gene cluster that mediates the biosynthesis of cercosporin, a light-activated, non-host-selective toxin. The perylenequinone chromophore of cercosporin absorbs light energy to attain an electronically-activated triplet state and produces active oxygen species such as the hydroxyl radical, superoxide, hydrogen peroxide or singlet oxygen upon reaction with oxygen molecules. These reactive oxygen species cause damage to various cellular components including lipids, proteins and nucleic acids. Responsible for secretion and accumulation of cercosporin, but does not play any roles in self-protection against the toxicity of cercosporin.</text>
</comment>
<evidence type="ECO:0000256" key="9">
    <source>
        <dbReference type="SAM" id="MobiDB-lite"/>
    </source>
</evidence>
<comment type="caution">
    <text evidence="12">The sequence shown here is derived from an EMBL/GenBank/DDBJ whole genome shotgun (WGS) entry which is preliminary data.</text>
</comment>
<evidence type="ECO:0000256" key="3">
    <source>
        <dbReference type="ARBA" id="ARBA00022989"/>
    </source>
</evidence>
<keyword evidence="2 10" id="KW-0812">Transmembrane</keyword>
<feature type="transmembrane region" description="Helical" evidence="10">
    <location>
        <begin position="290"/>
        <end position="308"/>
    </location>
</feature>
<feature type="compositionally biased region" description="Polar residues" evidence="9">
    <location>
        <begin position="1"/>
        <end position="18"/>
    </location>
</feature>
<dbReference type="Gene3D" id="1.20.1250.20">
    <property type="entry name" value="MFS general substrate transporter like domains"/>
    <property type="match status" value="1"/>
</dbReference>
<sequence>MASNAHTFAQQSPESTDLSELEKARQGSGNDHDHDDDSASTASDSTFSERHMEGPQSLRGVPTTLSRTTSRRLEQTGTATSTALSRIRSRPARRSFTHPLANEKTNQDVLVDFDGPDDPYRPLNWPFGKKAITTVLYGFTTMGATFASSVYSPALEQVSSEFGVGREVSVLGLALLLFGFGLGPLVWAPLSEVYGRKPAVLIPTFVSAIFAFGGGAAKDIQTILICRFFQGLFGSAPVTNTGGVLGDIWSAEQRGAAIVGYAMAVVGGPTLGPIVGGAICMSYLRWRWTQYITGIFQMFILVLDIIVLDESYPAALLVSKAQRLRHHTGNWALHAKHEEWDVSLNELANKYLVRPFQLLMTPICFLVALYASFVYGILYASLAAFPIEFEEARGWNQVVGALPFLAMLLGVIIGAGANLFNQKFYIKRWKANNCRPVPEARLPPMMAGSLFFVAGLFMFAWTSSPSIHWIAPCIGIVLLGCGFFTIFQAALNYLIGEQYLDTFQRYAASAVAANTFLRSAFAGAFPIFIAPMLHNIGIDWGISIFAFVACLLVPIPYLFYIYGKRIRARGFWSKESVTD</sequence>
<keyword evidence="4 10" id="KW-0472">Membrane</keyword>
<feature type="transmembrane region" description="Helical" evidence="10">
    <location>
        <begin position="442"/>
        <end position="461"/>
    </location>
</feature>
<dbReference type="Proteomes" id="UP000269276">
    <property type="component" value="Unassembled WGS sequence"/>
</dbReference>
<evidence type="ECO:0000256" key="1">
    <source>
        <dbReference type="ARBA" id="ARBA00004141"/>
    </source>
</evidence>
<name>A0A3M7DYJ2_HORWE</name>
<dbReference type="PANTHER" id="PTHR23502:SF59">
    <property type="entry name" value="MULTIDRUG TRANSPORTER, PUTATIVE (AFU_ORTHOLOGUE AFUA_1G10370)-RELATED"/>
    <property type="match status" value="1"/>
</dbReference>
<proteinExistence type="inferred from homology"/>
<evidence type="ECO:0000313" key="12">
    <source>
        <dbReference type="EMBL" id="RMY69491.1"/>
    </source>
</evidence>
<evidence type="ECO:0000256" key="10">
    <source>
        <dbReference type="SAM" id="Phobius"/>
    </source>
</evidence>
<dbReference type="Pfam" id="PF07690">
    <property type="entry name" value="MFS_1"/>
    <property type="match status" value="1"/>
</dbReference>
<keyword evidence="3 10" id="KW-1133">Transmembrane helix</keyword>
<feature type="transmembrane region" description="Helical" evidence="10">
    <location>
        <begin position="258"/>
        <end position="284"/>
    </location>
</feature>
<feature type="transmembrane region" description="Helical" evidence="10">
    <location>
        <begin position="467"/>
        <end position="495"/>
    </location>
</feature>
<dbReference type="AlphaFoldDB" id="A0A3M7DYJ2"/>
<evidence type="ECO:0000256" key="5">
    <source>
        <dbReference type="ARBA" id="ARBA00038347"/>
    </source>
</evidence>
<evidence type="ECO:0000256" key="6">
    <source>
        <dbReference type="ARBA" id="ARBA00053977"/>
    </source>
</evidence>
<reference evidence="12 13" key="1">
    <citation type="journal article" date="2018" name="BMC Genomics">
        <title>Genomic evidence for intraspecific hybridization in a clonal and extremely halotolerant yeast.</title>
        <authorList>
            <person name="Gostincar C."/>
            <person name="Stajich J.E."/>
            <person name="Zupancic J."/>
            <person name="Zalar P."/>
            <person name="Gunde-Cimerman N."/>
        </authorList>
    </citation>
    <scope>NUCLEOTIDE SEQUENCE [LARGE SCALE GENOMIC DNA]</scope>
    <source>
        <strain evidence="12 13">EXF-2682</strain>
    </source>
</reference>
<evidence type="ECO:0000256" key="2">
    <source>
        <dbReference type="ARBA" id="ARBA00022692"/>
    </source>
</evidence>
<dbReference type="CDD" id="cd17323">
    <property type="entry name" value="MFS_Tpo1_MDR_like"/>
    <property type="match status" value="1"/>
</dbReference>
<feature type="domain" description="Major facilitator superfamily (MFS) profile" evidence="11">
    <location>
        <begin position="133"/>
        <end position="567"/>
    </location>
</feature>
<feature type="transmembrane region" description="Helical" evidence="10">
    <location>
        <begin position="168"/>
        <end position="187"/>
    </location>
</feature>
<feature type="region of interest" description="Disordered" evidence="9">
    <location>
        <begin position="1"/>
        <end position="91"/>
    </location>
</feature>
<feature type="transmembrane region" description="Helical" evidence="10">
    <location>
        <begin position="358"/>
        <end position="378"/>
    </location>
</feature>
<accession>A0A3M7DYJ2</accession>
<dbReference type="PANTHER" id="PTHR23502">
    <property type="entry name" value="MAJOR FACILITATOR SUPERFAMILY"/>
    <property type="match status" value="1"/>
</dbReference>
<feature type="compositionally biased region" description="Polar residues" evidence="9">
    <location>
        <begin position="75"/>
        <end position="84"/>
    </location>
</feature>
<dbReference type="InterPro" id="IPR036259">
    <property type="entry name" value="MFS_trans_sf"/>
</dbReference>
<feature type="transmembrane region" description="Helical" evidence="10">
    <location>
        <begin position="540"/>
        <end position="562"/>
    </location>
</feature>
<dbReference type="SUPFAM" id="SSF103473">
    <property type="entry name" value="MFS general substrate transporter"/>
    <property type="match status" value="1"/>
</dbReference>
<dbReference type="FunFam" id="1.20.1250.20:FF:000011">
    <property type="entry name" value="MFS multidrug transporter, putative"/>
    <property type="match status" value="1"/>
</dbReference>
<organism evidence="12 13">
    <name type="scientific">Hortaea werneckii</name>
    <name type="common">Black yeast</name>
    <name type="synonym">Cladosporium werneckii</name>
    <dbReference type="NCBI Taxonomy" id="91943"/>
    <lineage>
        <taxon>Eukaryota</taxon>
        <taxon>Fungi</taxon>
        <taxon>Dikarya</taxon>
        <taxon>Ascomycota</taxon>
        <taxon>Pezizomycotina</taxon>
        <taxon>Dothideomycetes</taxon>
        <taxon>Dothideomycetidae</taxon>
        <taxon>Mycosphaerellales</taxon>
        <taxon>Teratosphaeriaceae</taxon>
        <taxon>Hortaea</taxon>
    </lineage>
</organism>
<evidence type="ECO:0000259" key="11">
    <source>
        <dbReference type="PROSITE" id="PS50850"/>
    </source>
</evidence>
<feature type="compositionally biased region" description="Basic and acidic residues" evidence="9">
    <location>
        <begin position="20"/>
        <end position="37"/>
    </location>
</feature>
<protein>
    <recommendedName>
        <fullName evidence="7">Cercosporin MFS transporter CTB4</fullName>
    </recommendedName>
    <alternativeName>
        <fullName evidence="8">Cercosporin toxin biosynthesis cluster protein 4</fullName>
    </alternativeName>
</protein>
<evidence type="ECO:0000256" key="8">
    <source>
        <dbReference type="ARBA" id="ARBA00077167"/>
    </source>
</evidence>
<comment type="subcellular location">
    <subcellularLocation>
        <location evidence="1">Membrane</location>
        <topology evidence="1">Multi-pass membrane protein</topology>
    </subcellularLocation>
</comment>
<dbReference type="InterPro" id="IPR011701">
    <property type="entry name" value="MFS"/>
</dbReference>
<dbReference type="InterPro" id="IPR020846">
    <property type="entry name" value="MFS_dom"/>
</dbReference>
<gene>
    <name evidence="12" type="ORF">D0863_06420</name>
</gene>
<dbReference type="OrthoDB" id="9986881at2759"/>
<evidence type="ECO:0000256" key="4">
    <source>
        <dbReference type="ARBA" id="ARBA00023136"/>
    </source>
</evidence>
<evidence type="ECO:0000256" key="7">
    <source>
        <dbReference type="ARBA" id="ARBA00069139"/>
    </source>
</evidence>
<evidence type="ECO:0000313" key="13">
    <source>
        <dbReference type="Proteomes" id="UP000269276"/>
    </source>
</evidence>